<dbReference type="EMBL" id="JANPWB010000010">
    <property type="protein sequence ID" value="KAJ1137096.1"/>
    <property type="molecule type" value="Genomic_DNA"/>
</dbReference>
<keyword evidence="2" id="KW-1185">Reference proteome</keyword>
<comment type="caution">
    <text evidence="1">The sequence shown here is derived from an EMBL/GenBank/DDBJ whole genome shotgun (WGS) entry which is preliminary data.</text>
</comment>
<protein>
    <submittedName>
        <fullName evidence="1">Uncharacterized protein</fullName>
    </submittedName>
</protein>
<evidence type="ECO:0000313" key="2">
    <source>
        <dbReference type="Proteomes" id="UP001066276"/>
    </source>
</evidence>
<proteinExistence type="predicted"/>
<gene>
    <name evidence="1" type="ORF">NDU88_003509</name>
</gene>
<organism evidence="1 2">
    <name type="scientific">Pleurodeles waltl</name>
    <name type="common">Iberian ribbed newt</name>
    <dbReference type="NCBI Taxonomy" id="8319"/>
    <lineage>
        <taxon>Eukaryota</taxon>
        <taxon>Metazoa</taxon>
        <taxon>Chordata</taxon>
        <taxon>Craniata</taxon>
        <taxon>Vertebrata</taxon>
        <taxon>Euteleostomi</taxon>
        <taxon>Amphibia</taxon>
        <taxon>Batrachia</taxon>
        <taxon>Caudata</taxon>
        <taxon>Salamandroidea</taxon>
        <taxon>Salamandridae</taxon>
        <taxon>Pleurodelinae</taxon>
        <taxon>Pleurodeles</taxon>
    </lineage>
</organism>
<dbReference type="AlphaFoldDB" id="A0AAV7QCA8"/>
<dbReference type="Proteomes" id="UP001066276">
    <property type="component" value="Chromosome 6"/>
</dbReference>
<accession>A0AAV7QCA8</accession>
<reference evidence="1" key="1">
    <citation type="journal article" date="2022" name="bioRxiv">
        <title>Sequencing and chromosome-scale assembly of the giantPleurodeles waltlgenome.</title>
        <authorList>
            <person name="Brown T."/>
            <person name="Elewa A."/>
            <person name="Iarovenko S."/>
            <person name="Subramanian E."/>
            <person name="Araus A.J."/>
            <person name="Petzold A."/>
            <person name="Susuki M."/>
            <person name="Suzuki K.-i.T."/>
            <person name="Hayashi T."/>
            <person name="Toyoda A."/>
            <person name="Oliveira C."/>
            <person name="Osipova E."/>
            <person name="Leigh N.D."/>
            <person name="Simon A."/>
            <person name="Yun M.H."/>
        </authorList>
    </citation>
    <scope>NUCLEOTIDE SEQUENCE</scope>
    <source>
        <strain evidence="1">20211129_DDA</strain>
        <tissue evidence="1">Liver</tissue>
    </source>
</reference>
<name>A0AAV7QCA8_PLEWA</name>
<evidence type="ECO:0000313" key="1">
    <source>
        <dbReference type="EMBL" id="KAJ1137096.1"/>
    </source>
</evidence>
<sequence length="145" mass="15730">MGRPGLGDAVGGPCQPPHCSSLCAASHCCKPAVVPGKTRHAGAVVWVRRQTQGHRPCPSRKLQSSRSKRLSCLTVDRSHGSRLLLHAGFVPDWSLSVPSMLAQCTPLIFVVGDIAPLTVCTQDYVGCIWGPYWSFSQSVRPRRQL</sequence>